<dbReference type="OrthoDB" id="9814708at2"/>
<dbReference type="InterPro" id="IPR002323">
    <property type="entry name" value="Cyt_CIE"/>
</dbReference>
<evidence type="ECO:0000313" key="10">
    <source>
        <dbReference type="Proteomes" id="UP000218890"/>
    </source>
</evidence>
<keyword evidence="10" id="KW-1185">Reference proteome</keyword>
<dbReference type="AlphaFoldDB" id="A0A0X8XC40"/>
<dbReference type="GO" id="GO:0020037">
    <property type="term" value="F:heme binding"/>
    <property type="evidence" value="ECO:0007669"/>
    <property type="project" value="InterPro"/>
</dbReference>
<evidence type="ECO:0000256" key="2">
    <source>
        <dbReference type="ARBA" id="ARBA00022617"/>
    </source>
</evidence>
<evidence type="ECO:0000313" key="9">
    <source>
        <dbReference type="EMBL" id="BAU57549.1"/>
    </source>
</evidence>
<accession>A0A0X8XC40</accession>
<keyword evidence="1" id="KW-0813">Transport</keyword>
<reference evidence="9" key="1">
    <citation type="submission" date="2016-02" db="EMBL/GenBank/DDBJ databases">
        <title>Halorhodospira halochloris DSM-1059 complete genome, version 2.</title>
        <authorList>
            <person name="Tsukatani Y."/>
        </authorList>
    </citation>
    <scope>NUCLEOTIDE SEQUENCE</scope>
    <source>
        <strain evidence="9">DSM 1059</strain>
    </source>
</reference>
<protein>
    <submittedName>
        <fullName evidence="9">Cytochrome c551</fullName>
    </submittedName>
</protein>
<feature type="chain" id="PRO_5007071633" evidence="7">
    <location>
        <begin position="23"/>
        <end position="101"/>
    </location>
</feature>
<evidence type="ECO:0000256" key="6">
    <source>
        <dbReference type="PROSITE-ProRule" id="PRU00433"/>
    </source>
</evidence>
<sequence length="101" mass="10552">MKRLAIIAASGVMFAFSGAAMADGQSIYESGTSPTCASCHDRGTAGAPKINEPGDWDGIDLDAEALVDSTMDGKGAMPAYDGRADRDEVKEAVEYMLSTIE</sequence>
<keyword evidence="7" id="KW-0732">Signal</keyword>
<keyword evidence="5 6" id="KW-0408">Iron</keyword>
<dbReference type="Gene3D" id="1.10.760.10">
    <property type="entry name" value="Cytochrome c-like domain"/>
    <property type="match status" value="1"/>
</dbReference>
<feature type="domain" description="Cytochrome c" evidence="8">
    <location>
        <begin position="19"/>
        <end position="100"/>
    </location>
</feature>
<keyword evidence="3 6" id="KW-0479">Metal-binding</keyword>
<feature type="signal peptide" evidence="7">
    <location>
        <begin position="1"/>
        <end position="22"/>
    </location>
</feature>
<evidence type="ECO:0000256" key="1">
    <source>
        <dbReference type="ARBA" id="ARBA00022448"/>
    </source>
</evidence>
<gene>
    <name evidence="9" type="ORF">HH1059_08560</name>
</gene>
<dbReference type="Pfam" id="PF13442">
    <property type="entry name" value="Cytochrome_CBB3"/>
    <property type="match status" value="1"/>
</dbReference>
<keyword evidence="2 6" id="KW-0349">Heme</keyword>
<dbReference type="InterPro" id="IPR009056">
    <property type="entry name" value="Cyt_c-like_dom"/>
</dbReference>
<dbReference type="GO" id="GO:0009055">
    <property type="term" value="F:electron transfer activity"/>
    <property type="evidence" value="ECO:0007669"/>
    <property type="project" value="InterPro"/>
</dbReference>
<dbReference type="InterPro" id="IPR036909">
    <property type="entry name" value="Cyt_c-like_dom_sf"/>
</dbReference>
<organism evidence="9 10">
    <name type="scientific">Halorhodospira halochloris</name>
    <name type="common">Ectothiorhodospira halochloris</name>
    <dbReference type="NCBI Taxonomy" id="1052"/>
    <lineage>
        <taxon>Bacteria</taxon>
        <taxon>Pseudomonadati</taxon>
        <taxon>Pseudomonadota</taxon>
        <taxon>Gammaproteobacteria</taxon>
        <taxon>Chromatiales</taxon>
        <taxon>Ectothiorhodospiraceae</taxon>
        <taxon>Halorhodospira</taxon>
    </lineage>
</organism>
<dbReference type="RefSeq" id="WP_096408684.1">
    <property type="nucleotide sequence ID" value="NZ_AP017372.2"/>
</dbReference>
<dbReference type="PRINTS" id="PR00607">
    <property type="entry name" value="CYTCHROMECIE"/>
</dbReference>
<dbReference type="GO" id="GO:0005506">
    <property type="term" value="F:iron ion binding"/>
    <property type="evidence" value="ECO:0007669"/>
    <property type="project" value="InterPro"/>
</dbReference>
<dbReference type="Proteomes" id="UP000218890">
    <property type="component" value="Chromosome"/>
</dbReference>
<dbReference type="EMBL" id="AP017372">
    <property type="protein sequence ID" value="BAU57549.1"/>
    <property type="molecule type" value="Genomic_DNA"/>
</dbReference>
<keyword evidence="4" id="KW-0249">Electron transport</keyword>
<evidence type="ECO:0000256" key="4">
    <source>
        <dbReference type="ARBA" id="ARBA00022982"/>
    </source>
</evidence>
<evidence type="ECO:0000256" key="5">
    <source>
        <dbReference type="ARBA" id="ARBA00023004"/>
    </source>
</evidence>
<dbReference type="SUPFAM" id="SSF46626">
    <property type="entry name" value="Cytochrome c"/>
    <property type="match status" value="1"/>
</dbReference>
<dbReference type="KEGG" id="hhk:HH1059_08560"/>
<evidence type="ECO:0000256" key="7">
    <source>
        <dbReference type="SAM" id="SignalP"/>
    </source>
</evidence>
<evidence type="ECO:0000259" key="8">
    <source>
        <dbReference type="PROSITE" id="PS51007"/>
    </source>
</evidence>
<proteinExistence type="predicted"/>
<dbReference type="PROSITE" id="PS51007">
    <property type="entry name" value="CYTC"/>
    <property type="match status" value="1"/>
</dbReference>
<evidence type="ECO:0000256" key="3">
    <source>
        <dbReference type="ARBA" id="ARBA00022723"/>
    </source>
</evidence>
<name>A0A0X8XC40_HALHR</name>